<reference evidence="1" key="1">
    <citation type="submission" date="2020-07" db="EMBL/GenBank/DDBJ databases">
        <title>Multicomponent nature underlies the extraordinary mechanical properties of spider dragline silk.</title>
        <authorList>
            <person name="Kono N."/>
            <person name="Nakamura H."/>
            <person name="Mori M."/>
            <person name="Yoshida Y."/>
            <person name="Ohtoshi R."/>
            <person name="Malay A.D."/>
            <person name="Moran D.A.P."/>
            <person name="Tomita M."/>
            <person name="Numata K."/>
            <person name="Arakawa K."/>
        </authorList>
    </citation>
    <scope>NUCLEOTIDE SEQUENCE</scope>
</reference>
<comment type="caution">
    <text evidence="1">The sequence shown here is derived from an EMBL/GenBank/DDBJ whole genome shotgun (WGS) entry which is preliminary data.</text>
</comment>
<dbReference type="Proteomes" id="UP000887116">
    <property type="component" value="Unassembled WGS sequence"/>
</dbReference>
<keyword evidence="1" id="KW-0675">Receptor</keyword>
<accession>A0A8X6GEA5</accession>
<dbReference type="Gene3D" id="3.40.50.2300">
    <property type="match status" value="2"/>
</dbReference>
<dbReference type="OrthoDB" id="425344at2759"/>
<organism evidence="1 2">
    <name type="scientific">Trichonephila clavata</name>
    <name type="common">Joro spider</name>
    <name type="synonym">Nephila clavata</name>
    <dbReference type="NCBI Taxonomy" id="2740835"/>
    <lineage>
        <taxon>Eukaryota</taxon>
        <taxon>Metazoa</taxon>
        <taxon>Ecdysozoa</taxon>
        <taxon>Arthropoda</taxon>
        <taxon>Chelicerata</taxon>
        <taxon>Arachnida</taxon>
        <taxon>Araneae</taxon>
        <taxon>Araneomorphae</taxon>
        <taxon>Entelegynae</taxon>
        <taxon>Araneoidea</taxon>
        <taxon>Nephilidae</taxon>
        <taxon>Trichonephila</taxon>
    </lineage>
</organism>
<sequence>MKCLQHLGRSRMVDFVWLAYDTLEHFQMFLDQSYSALVLRSRAGEIPAIKDYFPRLDIKSNRRNPWFREY</sequence>
<evidence type="ECO:0000313" key="1">
    <source>
        <dbReference type="EMBL" id="GFR03121.1"/>
    </source>
</evidence>
<protein>
    <submittedName>
        <fullName evidence="1">Metabotropic glutamate receptor 7</fullName>
    </submittedName>
</protein>
<dbReference type="AlphaFoldDB" id="A0A8X6GEA5"/>
<proteinExistence type="predicted"/>
<keyword evidence="2" id="KW-1185">Reference proteome</keyword>
<name>A0A8X6GEA5_TRICU</name>
<evidence type="ECO:0000313" key="2">
    <source>
        <dbReference type="Proteomes" id="UP000887116"/>
    </source>
</evidence>
<gene>
    <name evidence="1" type="primary">Grm7_0</name>
    <name evidence="1" type="ORF">TNCT_613961</name>
</gene>
<dbReference type="EMBL" id="BMAO01005681">
    <property type="protein sequence ID" value="GFR03121.1"/>
    <property type="molecule type" value="Genomic_DNA"/>
</dbReference>